<dbReference type="PANTHER" id="PTHR43000">
    <property type="entry name" value="DTDP-D-GLUCOSE 4,6-DEHYDRATASE-RELATED"/>
    <property type="match status" value="1"/>
</dbReference>
<dbReference type="GO" id="GO:0047733">
    <property type="term" value="F:CDP-glucose 4,6-dehydratase activity"/>
    <property type="evidence" value="ECO:0007669"/>
    <property type="project" value="UniProtKB-EC"/>
</dbReference>
<dbReference type="InterPro" id="IPR013445">
    <property type="entry name" value="CDP_4_6_deHydtase"/>
</dbReference>
<keyword evidence="3" id="KW-1185">Reference proteome</keyword>
<evidence type="ECO:0000313" key="2">
    <source>
        <dbReference type="EMBL" id="KFB78426.1"/>
    </source>
</evidence>
<keyword evidence="2" id="KW-0456">Lyase</keyword>
<protein>
    <submittedName>
        <fullName evidence="2">CDP-glucose 4,6-dehydratase</fullName>
        <ecNumber evidence="2">4.2.1.45</ecNumber>
    </submittedName>
</protein>
<comment type="caution">
    <text evidence="2">The sequence shown here is derived from an EMBL/GenBank/DDBJ whole genome shotgun (WGS) entry which is preliminary data.</text>
</comment>
<evidence type="ECO:0000313" key="3">
    <source>
        <dbReference type="Proteomes" id="UP000021315"/>
    </source>
</evidence>
<evidence type="ECO:0000259" key="1">
    <source>
        <dbReference type="Pfam" id="PF16363"/>
    </source>
</evidence>
<dbReference type="STRING" id="1453999.AW06_000232"/>
<dbReference type="NCBIfam" id="TIGR02622">
    <property type="entry name" value="CDP_4_6_dhtase"/>
    <property type="match status" value="1"/>
</dbReference>
<accession>A0A080MBT3</accession>
<dbReference type="CDD" id="cd05252">
    <property type="entry name" value="CDP_GD_SDR_e"/>
    <property type="match status" value="1"/>
</dbReference>
<dbReference type="EMBL" id="JDST02000004">
    <property type="protein sequence ID" value="KFB78426.1"/>
    <property type="molecule type" value="Genomic_DNA"/>
</dbReference>
<dbReference type="EC" id="4.2.1.45" evidence="2"/>
<proteinExistence type="predicted"/>
<organism evidence="2 3">
    <name type="scientific">Candidatus Accumulibacter cognatus</name>
    <dbReference type="NCBI Taxonomy" id="2954383"/>
    <lineage>
        <taxon>Bacteria</taxon>
        <taxon>Pseudomonadati</taxon>
        <taxon>Pseudomonadota</taxon>
        <taxon>Betaproteobacteria</taxon>
        <taxon>Candidatus Accumulibacter</taxon>
    </lineage>
</organism>
<name>A0A080MBT3_9PROT</name>
<gene>
    <name evidence="2" type="primary">rfbG</name>
    <name evidence="2" type="ORF">AW06_000232</name>
</gene>
<dbReference type="RefSeq" id="WP_273704275.1">
    <property type="nucleotide sequence ID" value="NZ_JDST02000004.1"/>
</dbReference>
<dbReference type="SUPFAM" id="SSF51735">
    <property type="entry name" value="NAD(P)-binding Rossmann-fold domains"/>
    <property type="match status" value="1"/>
</dbReference>
<sequence>MEELVIQPAFWKDRRVLLTGHTGFKGSWLAMWLQSMGARVIGYALPPGTQPNLFELAGLARQMVSIFADIRDPERLRRAFTDYQPEVVFHLAAQALVLRSYADPVETYSSNVMGTVNLLEAVRQAPGVRAVVVVTSDKCYDNREGEAHRESDPLGGCDPYSSSKGCVELVTAAYRASFFRPADPAGHGAAVATARAGNAIGGGDWSPGRLIPDAIRAFVDQRPLPVRHPQAIRPWQHVLEPLAGYLLLAEQLCKKGAPFTEAWNFGPSDQHRVEQVIDKLAGLWGEEAPWFSDQASHPQEAHCLRLDASKAISALGWQPRWSLDTTLRMTVDWYRAHLSGADIDAISRQQIDRYCRECCREYSRDSGNPFVT</sequence>
<dbReference type="AlphaFoldDB" id="A0A080MBT3"/>
<dbReference type="Proteomes" id="UP000021315">
    <property type="component" value="Unassembled WGS sequence"/>
</dbReference>
<dbReference type="Pfam" id="PF16363">
    <property type="entry name" value="GDP_Man_Dehyd"/>
    <property type="match status" value="1"/>
</dbReference>
<reference evidence="2" key="1">
    <citation type="submission" date="2014-02" db="EMBL/GenBank/DDBJ databases">
        <title>Expanding our view of genomic diversity in Candidatus Accumulibacter clades.</title>
        <authorList>
            <person name="Skennerton C.T."/>
            <person name="Barr J.J."/>
            <person name="Slater F.R."/>
            <person name="Bond P.L."/>
            <person name="Tyson G.W."/>
        </authorList>
    </citation>
    <scope>NUCLEOTIDE SEQUENCE [LARGE SCALE GENOMIC DNA]</scope>
</reference>
<feature type="domain" description="NAD(P)-binding" evidence="1">
    <location>
        <begin position="17"/>
        <end position="330"/>
    </location>
</feature>
<dbReference type="InterPro" id="IPR036291">
    <property type="entry name" value="NAD(P)-bd_dom_sf"/>
</dbReference>
<dbReference type="Gene3D" id="3.90.25.10">
    <property type="entry name" value="UDP-galactose 4-epimerase, domain 1"/>
    <property type="match status" value="1"/>
</dbReference>
<dbReference type="InterPro" id="IPR016040">
    <property type="entry name" value="NAD(P)-bd_dom"/>
</dbReference>
<dbReference type="Gene3D" id="3.40.50.720">
    <property type="entry name" value="NAD(P)-binding Rossmann-like Domain"/>
    <property type="match status" value="1"/>
</dbReference>